<proteinExistence type="predicted"/>
<dbReference type="EMBL" id="CM001889">
    <property type="protein sequence ID" value="EOY45367.1"/>
    <property type="molecule type" value="Genomic_DNA"/>
</dbReference>
<sequence>MRAAARDPVPAGPNARGSGPADSRVTGGAPRLCGPGSVDMGTWSD</sequence>
<protein>
    <submittedName>
        <fullName evidence="2">Uncharacterized protein</fullName>
    </submittedName>
</protein>
<evidence type="ECO:0000256" key="1">
    <source>
        <dbReference type="SAM" id="MobiDB-lite"/>
    </source>
</evidence>
<evidence type="ECO:0000313" key="3">
    <source>
        <dbReference type="Proteomes" id="UP000014062"/>
    </source>
</evidence>
<reference evidence="3" key="1">
    <citation type="journal article" date="2013" name="Genome Biol. Evol.">
        <title>The genome sequence of Streptomyces lividans 66 reveals a novel tRNA-dependent peptide biosynthetic system within a metal-related genomic island.</title>
        <authorList>
            <person name="Cruz-Morales P."/>
            <person name="Vijgenboom E."/>
            <person name="Iruegas-Bocardo F."/>
            <person name="Girard G."/>
            <person name="Yanez-Guerra L.A."/>
            <person name="Ramos-Aboites H.E."/>
            <person name="Pernodet J.L."/>
            <person name="Anne J."/>
            <person name="van Wezel G.P."/>
            <person name="Barona-Gomez F."/>
        </authorList>
    </citation>
    <scope>NUCLEOTIDE SEQUENCE [LARGE SCALE GENOMIC DNA]</scope>
    <source>
        <strain evidence="3">1326</strain>
    </source>
</reference>
<gene>
    <name evidence="2" type="ORF">SLI_0648</name>
</gene>
<evidence type="ECO:0000313" key="2">
    <source>
        <dbReference type="EMBL" id="EOY45367.1"/>
    </source>
</evidence>
<dbReference type="Proteomes" id="UP000014062">
    <property type="component" value="Chromosome"/>
</dbReference>
<accession>A0A7U9DPH4</accession>
<feature type="region of interest" description="Disordered" evidence="1">
    <location>
        <begin position="1"/>
        <end position="45"/>
    </location>
</feature>
<organism evidence="2 3">
    <name type="scientific">Streptomyces lividans 1326</name>
    <dbReference type="NCBI Taxonomy" id="1200984"/>
    <lineage>
        <taxon>Bacteria</taxon>
        <taxon>Bacillati</taxon>
        <taxon>Actinomycetota</taxon>
        <taxon>Actinomycetes</taxon>
        <taxon>Kitasatosporales</taxon>
        <taxon>Streptomycetaceae</taxon>
        <taxon>Streptomyces</taxon>
    </lineage>
</organism>
<name>A0A7U9DPH4_STRLI</name>
<dbReference type="AlphaFoldDB" id="A0A7U9DPH4"/>